<dbReference type="HOGENOM" id="CLU_001570_5_11_1"/>
<feature type="binding site" description="axial binding residue" evidence="6">
    <location>
        <position position="478"/>
    </location>
    <ligand>
        <name>heme</name>
        <dbReference type="ChEBI" id="CHEBI:30413"/>
    </ligand>
    <ligandPart>
        <name>Fe</name>
        <dbReference type="ChEBI" id="CHEBI:18248"/>
    </ligandPart>
</feature>
<protein>
    <submittedName>
        <fullName evidence="9">Cytochrome P450</fullName>
    </submittedName>
</protein>
<evidence type="ECO:0000256" key="8">
    <source>
        <dbReference type="SAM" id="Phobius"/>
    </source>
</evidence>
<organism evidence="9 10">
    <name type="scientific">Hypocrea jecorina (strain ATCC 56765 / BCRC 32924 / NRRL 11460 / Rut C-30)</name>
    <name type="common">Trichoderma reesei</name>
    <dbReference type="NCBI Taxonomy" id="1344414"/>
    <lineage>
        <taxon>Eukaryota</taxon>
        <taxon>Fungi</taxon>
        <taxon>Dikarya</taxon>
        <taxon>Ascomycota</taxon>
        <taxon>Pezizomycotina</taxon>
        <taxon>Sordariomycetes</taxon>
        <taxon>Hypocreomycetidae</taxon>
        <taxon>Hypocreales</taxon>
        <taxon>Hypocreaceae</taxon>
        <taxon>Trichoderma</taxon>
    </lineage>
</organism>
<dbReference type="EMBL" id="KI911172">
    <property type="protein sequence ID" value="ETR97363.1"/>
    <property type="molecule type" value="Genomic_DNA"/>
</dbReference>
<evidence type="ECO:0000256" key="4">
    <source>
        <dbReference type="ARBA" id="ARBA00022723"/>
    </source>
</evidence>
<keyword evidence="7" id="KW-0560">Oxidoreductase</keyword>
<name>A0A024RWB7_HYPJR</name>
<dbReference type="KEGG" id="trr:M419DRAFT_91791"/>
<dbReference type="GO" id="GO:0004497">
    <property type="term" value="F:monooxygenase activity"/>
    <property type="evidence" value="ECO:0007669"/>
    <property type="project" value="UniProtKB-KW"/>
</dbReference>
<reference evidence="10" key="1">
    <citation type="journal article" date="2013" name="Ind. Biotechnol.">
        <title>Comparative genomics analysis of Trichoderma reesei strains.</title>
        <authorList>
            <person name="Koike H."/>
            <person name="Aerts A."/>
            <person name="LaButti K."/>
            <person name="Grigoriev I.V."/>
            <person name="Baker S.E."/>
        </authorList>
    </citation>
    <scope>NUCLEOTIDE SEQUENCE [LARGE SCALE GENOMIC DNA]</scope>
    <source>
        <strain evidence="10">ATCC 56765 / BCRC 32924 / NRRL 11460 / Rut C-30</strain>
    </source>
</reference>
<evidence type="ECO:0000256" key="2">
    <source>
        <dbReference type="ARBA" id="ARBA00010617"/>
    </source>
</evidence>
<dbReference type="PANTHER" id="PTHR24305">
    <property type="entry name" value="CYTOCHROME P450"/>
    <property type="match status" value="1"/>
</dbReference>
<evidence type="ECO:0000256" key="5">
    <source>
        <dbReference type="ARBA" id="ARBA00023004"/>
    </source>
</evidence>
<keyword evidence="7" id="KW-0503">Monooxygenase</keyword>
<comment type="cofactor">
    <cofactor evidence="1 6">
        <name>heme</name>
        <dbReference type="ChEBI" id="CHEBI:30413"/>
    </cofactor>
</comment>
<keyword evidence="8" id="KW-0472">Membrane</keyword>
<keyword evidence="4 6" id="KW-0479">Metal-binding</keyword>
<dbReference type="PANTHER" id="PTHR24305:SF166">
    <property type="entry name" value="CYTOCHROME P450 12A4, MITOCHONDRIAL-RELATED"/>
    <property type="match status" value="1"/>
</dbReference>
<evidence type="ECO:0000313" key="10">
    <source>
        <dbReference type="Proteomes" id="UP000024376"/>
    </source>
</evidence>
<evidence type="ECO:0000256" key="3">
    <source>
        <dbReference type="ARBA" id="ARBA00022617"/>
    </source>
</evidence>
<dbReference type="OrthoDB" id="1470350at2759"/>
<feature type="transmembrane region" description="Helical" evidence="8">
    <location>
        <begin position="28"/>
        <end position="55"/>
    </location>
</feature>
<gene>
    <name evidence="9" type="ORF">M419DRAFT_91791</name>
</gene>
<dbReference type="InterPro" id="IPR017972">
    <property type="entry name" value="Cyt_P450_CS"/>
</dbReference>
<evidence type="ECO:0000256" key="1">
    <source>
        <dbReference type="ARBA" id="ARBA00001971"/>
    </source>
</evidence>
<dbReference type="InterPro" id="IPR001128">
    <property type="entry name" value="Cyt_P450"/>
</dbReference>
<dbReference type="PROSITE" id="PS00086">
    <property type="entry name" value="CYTOCHROME_P450"/>
    <property type="match status" value="1"/>
</dbReference>
<dbReference type="GO" id="GO:0020037">
    <property type="term" value="F:heme binding"/>
    <property type="evidence" value="ECO:0007669"/>
    <property type="project" value="InterPro"/>
</dbReference>
<dbReference type="AlphaFoldDB" id="A0A024RWB7"/>
<accession>A0A024RWB7</accession>
<comment type="similarity">
    <text evidence="2 7">Belongs to the cytochrome P450 family.</text>
</comment>
<evidence type="ECO:0000313" key="9">
    <source>
        <dbReference type="EMBL" id="ETR97363.1"/>
    </source>
</evidence>
<dbReference type="InterPro" id="IPR036396">
    <property type="entry name" value="Cyt_P450_sf"/>
</dbReference>
<feature type="transmembrane region" description="Helical" evidence="8">
    <location>
        <begin position="6"/>
        <end position="21"/>
    </location>
</feature>
<dbReference type="SUPFAM" id="SSF48264">
    <property type="entry name" value="Cytochrome P450"/>
    <property type="match status" value="1"/>
</dbReference>
<dbReference type="GO" id="GO:0005506">
    <property type="term" value="F:iron ion binding"/>
    <property type="evidence" value="ECO:0007669"/>
    <property type="project" value="InterPro"/>
</dbReference>
<dbReference type="PRINTS" id="PR00385">
    <property type="entry name" value="P450"/>
</dbReference>
<evidence type="ECO:0000256" key="6">
    <source>
        <dbReference type="PIRSR" id="PIRSR602401-1"/>
    </source>
</evidence>
<dbReference type="PRINTS" id="PR00463">
    <property type="entry name" value="EP450I"/>
</dbReference>
<keyword evidence="3 6" id="KW-0349">Heme</keyword>
<dbReference type="GO" id="GO:0016705">
    <property type="term" value="F:oxidoreductase activity, acting on paired donors, with incorporation or reduction of molecular oxygen"/>
    <property type="evidence" value="ECO:0007669"/>
    <property type="project" value="InterPro"/>
</dbReference>
<dbReference type="Pfam" id="PF00067">
    <property type="entry name" value="p450"/>
    <property type="match status" value="1"/>
</dbReference>
<keyword evidence="8" id="KW-1133">Transmembrane helix</keyword>
<proteinExistence type="inferred from homology"/>
<dbReference type="InterPro" id="IPR002401">
    <property type="entry name" value="Cyt_P450_E_grp-I"/>
</dbReference>
<dbReference type="Proteomes" id="UP000024376">
    <property type="component" value="Unassembled WGS sequence"/>
</dbReference>
<dbReference type="Gene3D" id="1.10.630.10">
    <property type="entry name" value="Cytochrome P450"/>
    <property type="match status" value="1"/>
</dbReference>
<sequence length="530" mass="58741">MSVQSFLALAGTTAIVSYLKISGASHTAILLALASYLAIQLALCLAFTSLVYRWFLSPTKDLPHPQDTSFILGNLIPFLSEPWGFPLARWQLTVPSTASGFYRIFLGPFDYLIPKSSKAVNTIMTQPYLFHKPAAVRDGLVESLGVGLVAAEGHVHKRQKKLLTPIFGMNRNRRLVPQMWAKALILANKIQELVAESGSESKVLNMHPLTMAATLDVIGVTTLGVDFDSVTYPDQPILQAYQRVFPSFENQSAVDKFFGATLPAIISPHLLFKLPFKPIREFHRGMAFLQEFCLAQIRQKRQEIEEDENDNILSAIIAAGLTDENEILSHILTILAAGHESTAITLAWAIFKLAQHPDVQEKLRAEIHIASKDAGSNGLSLEEINSLTYLRCFLMEVLRLYPAFPAMMREAAQATMVGELHIPKGKQIMVSPYAVNRSQDLWGDDAEDFKVERWEGSYSGGAKTSQAFLTFSSGPRICIGKDFATLSLKVFLTVLVSRFRFEEAIPGWHPVIQKGTSLKPQGLKVKVSLL</sequence>
<keyword evidence="5 6" id="KW-0408">Iron</keyword>
<keyword evidence="8" id="KW-0812">Transmembrane</keyword>
<dbReference type="InterPro" id="IPR050121">
    <property type="entry name" value="Cytochrome_P450_monoxygenase"/>
</dbReference>
<evidence type="ECO:0000256" key="7">
    <source>
        <dbReference type="RuleBase" id="RU000461"/>
    </source>
</evidence>